<dbReference type="SUPFAM" id="SSF52540">
    <property type="entry name" value="P-loop containing nucleoside triphosphate hydrolases"/>
    <property type="match status" value="1"/>
</dbReference>
<dbReference type="HOGENOM" id="CLU_576020_0_0_6"/>
<dbReference type="KEGG" id="rip:RIEPE_0340"/>
<dbReference type="InterPro" id="IPR027417">
    <property type="entry name" value="P-loop_NTPase"/>
</dbReference>
<organism evidence="2 3">
    <name type="scientific">Riesia pediculicola (strain USDA)</name>
    <dbReference type="NCBI Taxonomy" id="515618"/>
    <lineage>
        <taxon>Bacteria</taxon>
        <taxon>Pseudomonadati</taxon>
        <taxon>Pseudomonadota</taxon>
        <taxon>Gammaproteobacteria</taxon>
        <taxon>Enterobacterales</taxon>
        <taxon>Enterobacteriaceae</taxon>
        <taxon>Candidatus Riesia</taxon>
    </lineage>
</organism>
<evidence type="ECO:0000313" key="3">
    <source>
        <dbReference type="Proteomes" id="UP000001700"/>
    </source>
</evidence>
<dbReference type="InterPro" id="IPR006073">
    <property type="entry name" value="GTP-bd"/>
</dbReference>
<dbReference type="eggNOG" id="COG1160">
    <property type="taxonomic scope" value="Bacteria"/>
</dbReference>
<feature type="domain" description="G" evidence="1">
    <location>
        <begin position="181"/>
        <end position="319"/>
    </location>
</feature>
<sequence>MTSETPFCTRDRNHKITKIYSQNFEIIDTGSVSNLFRDHISSKVIEQTMIAVQKCDVLFFLVDFRVGLLKEDQVLFNQLTKKKKDKRFIYLIVNFFENNDFLSKNRKIEELNNSRILKDFFVFNLNKKMIHLISALHKKGINLLMKSVIQDFFSKKTSFKKSSSSSGLEIEKKKSNGDLIKVAIVGKPNVGKSTLINKLLMENRLIVSELPETTRDNIEVIVQNSRYQQVNEKEVRYCLVDTSGITEKFWKQENIKTNPSSDQQKFSSYFGSQTIKCIKSSDITLLLLDSREKKLTRSENLLIHLMIEIGSSFLIVFNKLDEIPSEFKKTFQKYIKNRMKFLNFVQFHFISALYQKNFRDLFSSIRRTFYSKFIKIKKNDLNILLKKDIESYLILKKKRFSQKKGNFSIFKKIKILQVKNRLLKIIIFSESILSSNYEKYVEKRIYRHLSDHTKIVGRPIKIIFKKHRTKILKK</sequence>
<dbReference type="PANTHER" id="PTHR43834:SF6">
    <property type="entry name" value="GTPASE DER"/>
    <property type="match status" value="1"/>
</dbReference>
<protein>
    <submittedName>
        <fullName evidence="2">GTP-binding protein EngA</fullName>
    </submittedName>
</protein>
<dbReference type="OrthoDB" id="9805918at2"/>
<gene>
    <name evidence="2" type="ordered locus">RIEPE_0340</name>
</gene>
<evidence type="ECO:0000313" key="2">
    <source>
        <dbReference type="EMBL" id="ADD79840.1"/>
    </source>
</evidence>
<dbReference type="InterPro" id="IPR005225">
    <property type="entry name" value="Small_GTP-bd"/>
</dbReference>
<feature type="domain" description="G" evidence="1">
    <location>
        <begin position="2"/>
        <end position="90"/>
    </location>
</feature>
<dbReference type="STRING" id="515618.RIEPE_0340"/>
<evidence type="ECO:0000259" key="1">
    <source>
        <dbReference type="Pfam" id="PF01926"/>
    </source>
</evidence>
<keyword evidence="3" id="KW-1185">Reference proteome</keyword>
<dbReference type="PRINTS" id="PR00326">
    <property type="entry name" value="GTP1OBG"/>
</dbReference>
<dbReference type="NCBIfam" id="TIGR00231">
    <property type="entry name" value="small_GTP"/>
    <property type="match status" value="1"/>
</dbReference>
<dbReference type="GO" id="GO:0043022">
    <property type="term" value="F:ribosome binding"/>
    <property type="evidence" value="ECO:0007669"/>
    <property type="project" value="TreeGrafter"/>
</dbReference>
<proteinExistence type="predicted"/>
<dbReference type="Pfam" id="PF01926">
    <property type="entry name" value="MMR_HSR1"/>
    <property type="match status" value="2"/>
</dbReference>
<dbReference type="PANTHER" id="PTHR43834">
    <property type="entry name" value="GTPASE DER"/>
    <property type="match status" value="1"/>
</dbReference>
<dbReference type="EMBL" id="CP001085">
    <property type="protein sequence ID" value="ADD79840.1"/>
    <property type="molecule type" value="Genomic_DNA"/>
</dbReference>
<dbReference type="Proteomes" id="UP000001700">
    <property type="component" value="Chromosome"/>
</dbReference>
<dbReference type="AlphaFoldDB" id="D4G8D3"/>
<dbReference type="GO" id="GO:0005525">
    <property type="term" value="F:GTP binding"/>
    <property type="evidence" value="ECO:0007669"/>
    <property type="project" value="InterPro"/>
</dbReference>
<name>D4G8D3_RIEPU</name>
<dbReference type="Gene3D" id="3.40.50.300">
    <property type="entry name" value="P-loop containing nucleotide triphosphate hydrolases"/>
    <property type="match status" value="2"/>
</dbReference>
<reference evidence="2" key="1">
    <citation type="submission" date="2008-05" db="EMBL/GenBank/DDBJ databases">
        <title>Genome sequence of Riesia pediculicola USDA.</title>
        <authorList>
            <person name="Kirkness E.F."/>
        </authorList>
    </citation>
    <scope>NUCLEOTIDE SEQUENCE [LARGE SCALE GENOMIC DNA]</scope>
    <source>
        <strain evidence="2">USDA</strain>
    </source>
</reference>
<accession>D4G8D3</accession>